<evidence type="ECO:0000256" key="4">
    <source>
        <dbReference type="ARBA" id="ARBA00022958"/>
    </source>
</evidence>
<dbReference type="Proteomes" id="UP001139505">
    <property type="component" value="Unassembled WGS sequence"/>
</dbReference>
<dbReference type="SUPFAM" id="SSF116726">
    <property type="entry name" value="TrkA C-terminal domain-like"/>
    <property type="match status" value="1"/>
</dbReference>
<dbReference type="EMBL" id="BQYH01000069">
    <property type="protein sequence ID" value="GKU75174.1"/>
    <property type="molecule type" value="Genomic_DNA"/>
</dbReference>
<dbReference type="InterPro" id="IPR036721">
    <property type="entry name" value="RCK_C_sf"/>
</dbReference>
<evidence type="ECO:0000256" key="2">
    <source>
        <dbReference type="ARBA" id="ARBA00022448"/>
    </source>
</evidence>
<reference evidence="10" key="4">
    <citation type="submission" date="2022-04" db="EMBL/GenBank/DDBJ databases">
        <authorList>
            <person name="Komine T."/>
            <person name="Fukano H."/>
            <person name="Wada S."/>
        </authorList>
    </citation>
    <scope>NUCLEOTIDE SEQUENCE</scope>
    <source>
        <strain evidence="10">NJB18185</strain>
    </source>
</reference>
<keyword evidence="2" id="KW-0813">Transport</keyword>
<dbReference type="Proteomes" id="UP000245060">
    <property type="component" value="Unassembled WGS sequence"/>
</dbReference>
<feature type="domain" description="RCK N-terminal" evidence="7">
    <location>
        <begin position="5"/>
        <end position="122"/>
    </location>
</feature>
<evidence type="ECO:0000256" key="1">
    <source>
        <dbReference type="ARBA" id="ARBA00017378"/>
    </source>
</evidence>
<comment type="caution">
    <text evidence="10">The sequence shown here is derived from an EMBL/GenBank/DDBJ whole genome shotgun (WGS) entry which is preliminary data.</text>
</comment>
<dbReference type="PANTHER" id="PTHR43833:SF5">
    <property type="entry name" value="TRK SYSTEM POTASSIUM UPTAKE PROTEIN TRKA"/>
    <property type="match status" value="1"/>
</dbReference>
<dbReference type="EMBL" id="BFCH01000020">
    <property type="protein sequence ID" value="GBG39581.1"/>
    <property type="molecule type" value="Genomic_DNA"/>
</dbReference>
<gene>
    <name evidence="9" type="ORF">MmonteBS_39530</name>
    <name evidence="10" type="ORF">NJB18185_49450</name>
</gene>
<dbReference type="Pfam" id="PF02254">
    <property type="entry name" value="TrkA_N"/>
    <property type="match status" value="1"/>
</dbReference>
<dbReference type="GO" id="GO:0015079">
    <property type="term" value="F:potassium ion transmembrane transporter activity"/>
    <property type="evidence" value="ECO:0007669"/>
    <property type="project" value="InterPro"/>
</dbReference>
<keyword evidence="4" id="KW-0630">Potassium</keyword>
<dbReference type="PROSITE" id="PS51202">
    <property type="entry name" value="RCK_C"/>
    <property type="match status" value="1"/>
</dbReference>
<dbReference type="PRINTS" id="PR00335">
    <property type="entry name" value="KUPTAKETRKA"/>
</dbReference>
<evidence type="ECO:0000259" key="7">
    <source>
        <dbReference type="PROSITE" id="PS51201"/>
    </source>
</evidence>
<keyword evidence="3" id="KW-0633">Potassium transport</keyword>
<evidence type="ECO:0000256" key="3">
    <source>
        <dbReference type="ARBA" id="ARBA00022538"/>
    </source>
</evidence>
<evidence type="ECO:0000313" key="10">
    <source>
        <dbReference type="EMBL" id="GKU75174.1"/>
    </source>
</evidence>
<reference evidence="11" key="2">
    <citation type="submission" date="2018-04" db="EMBL/GenBank/DDBJ databases">
        <title>Draft genome sequence of Mycobacterium montefiorense isolated from Japanese black salamander.</title>
        <authorList>
            <person name="Fukano H."/>
            <person name="Yoshida M."/>
            <person name="Shimizu A."/>
            <person name="Iwao H."/>
            <person name="Kurata O."/>
            <person name="Katayama Y."/>
            <person name="Omatsu T."/>
            <person name="Mizutani T."/>
            <person name="Wada S."/>
            <person name="Hoshino Y."/>
        </authorList>
    </citation>
    <scope>NUCLEOTIDE SEQUENCE [LARGE SCALE GENOMIC DNA]</scope>
    <source>
        <strain evidence="11">BS</strain>
    </source>
</reference>
<dbReference type="InterPro" id="IPR050721">
    <property type="entry name" value="Trk_Ktr_HKT_K-transport"/>
</dbReference>
<reference evidence="10" key="3">
    <citation type="journal article" date="2022" name="Microbiol. Resour. Announc.">
        <title>Draft Genome Sequences of Eight Mycobacterium montefiorense Strains Isolated from Salamanders in Captivity.</title>
        <authorList>
            <person name="Komine T."/>
            <person name="Ihara H."/>
            <person name="Fukano H."/>
            <person name="Hoshino Y."/>
            <person name="Kurata O."/>
            <person name="Wada S."/>
        </authorList>
    </citation>
    <scope>NUCLEOTIDE SEQUENCE</scope>
    <source>
        <strain evidence="10">NJB18185</strain>
    </source>
</reference>
<proteinExistence type="predicted"/>
<dbReference type="Gene3D" id="3.40.50.720">
    <property type="entry name" value="NAD(P)-binding Rossmann-like Domain"/>
    <property type="match status" value="1"/>
</dbReference>
<accession>A0AA37V5T5</accession>
<evidence type="ECO:0000313" key="12">
    <source>
        <dbReference type="Proteomes" id="UP001139505"/>
    </source>
</evidence>
<evidence type="ECO:0000313" key="11">
    <source>
        <dbReference type="Proteomes" id="UP000245060"/>
    </source>
</evidence>
<evidence type="ECO:0000259" key="8">
    <source>
        <dbReference type="PROSITE" id="PS51202"/>
    </source>
</evidence>
<dbReference type="Gene3D" id="3.30.70.1450">
    <property type="entry name" value="Regulator of K+ conductance, C-terminal domain"/>
    <property type="match status" value="1"/>
</dbReference>
<dbReference type="Pfam" id="PF02080">
    <property type="entry name" value="TrkA_C"/>
    <property type="match status" value="1"/>
</dbReference>
<dbReference type="InterPro" id="IPR006037">
    <property type="entry name" value="RCK_C"/>
</dbReference>
<keyword evidence="6" id="KW-0406">Ion transport</keyword>
<dbReference type="PANTHER" id="PTHR43833">
    <property type="entry name" value="POTASSIUM CHANNEL PROTEIN 2-RELATED-RELATED"/>
    <property type="match status" value="1"/>
</dbReference>
<keyword evidence="5" id="KW-0520">NAD</keyword>
<evidence type="ECO:0000256" key="6">
    <source>
        <dbReference type="ARBA" id="ARBA00023065"/>
    </source>
</evidence>
<evidence type="ECO:0000256" key="5">
    <source>
        <dbReference type="ARBA" id="ARBA00023027"/>
    </source>
</evidence>
<dbReference type="GO" id="GO:0005886">
    <property type="term" value="C:plasma membrane"/>
    <property type="evidence" value="ECO:0007669"/>
    <property type="project" value="InterPro"/>
</dbReference>
<protein>
    <recommendedName>
        <fullName evidence="1">Trk system potassium uptake protein TrkA</fullName>
    </recommendedName>
</protein>
<name>A0AA37V5T5_9MYCO</name>
<dbReference type="InterPro" id="IPR006036">
    <property type="entry name" value="K_uptake_TrkA"/>
</dbReference>
<dbReference type="InterPro" id="IPR036291">
    <property type="entry name" value="NAD(P)-bd_dom_sf"/>
</dbReference>
<dbReference type="SUPFAM" id="SSF51735">
    <property type="entry name" value="NAD(P)-binding Rossmann-fold domains"/>
    <property type="match status" value="1"/>
</dbReference>
<feature type="domain" description="RCK C-terminal" evidence="8">
    <location>
        <begin position="142"/>
        <end position="224"/>
    </location>
</feature>
<dbReference type="PROSITE" id="PS51201">
    <property type="entry name" value="RCK_N"/>
    <property type="match status" value="1"/>
</dbReference>
<evidence type="ECO:0000313" key="9">
    <source>
        <dbReference type="EMBL" id="GBG39581.1"/>
    </source>
</evidence>
<dbReference type="InterPro" id="IPR003148">
    <property type="entry name" value="RCK_N"/>
</dbReference>
<reference evidence="9" key="1">
    <citation type="journal article" date="2018" name="Genome Announc.">
        <title>Draft Genome Sequence of Mycobacterium montefiorense Isolated from Japanese Black Salamander (Hynobius nigrescens).</title>
        <authorList>
            <person name="Fukano H."/>
            <person name="Yoshida M."/>
            <person name="Shimizu A."/>
            <person name="Iwao H."/>
            <person name="Katayama Y."/>
            <person name="Omatsu T."/>
            <person name="Mizutani T."/>
            <person name="Kurata O."/>
            <person name="Wada S."/>
            <person name="Hoshino Y."/>
        </authorList>
    </citation>
    <scope>NUCLEOTIDE SEQUENCE</scope>
    <source>
        <strain evidence="9">BS</strain>
    </source>
</reference>
<sequence>MVKRKMRIAIAGAGKIGRSIAGELLESGHKILLIERERSNFEPNTVPDADWLNADACELTALQEAGLQTCDVVIAATGDDKSNLVVGLLAKVEFGVPRVVARINDVRNEWLFTQTWGIDVAVSTPEAMVAGIEGAIDVGHLVRLMAFHEGRAALTKLTLPERDPLVGQQVRELDLPEATVLVTVLRGDNVIVPQPGEVLEAGDEMLFVSNNFPDQSSNADTGGPLWETIRKVWRRDAQRGLGSGSSNAK</sequence>
<organism evidence="10 12">
    <name type="scientific">Mycobacterium montefiorense</name>
    <dbReference type="NCBI Taxonomy" id="154654"/>
    <lineage>
        <taxon>Bacteria</taxon>
        <taxon>Bacillati</taxon>
        <taxon>Actinomycetota</taxon>
        <taxon>Actinomycetes</taxon>
        <taxon>Mycobacteriales</taxon>
        <taxon>Mycobacteriaceae</taxon>
        <taxon>Mycobacterium</taxon>
        <taxon>Mycobacterium simiae complex</taxon>
    </lineage>
</organism>
<dbReference type="AlphaFoldDB" id="A0AA37V5T5"/>
<keyword evidence="11" id="KW-1185">Reference proteome</keyword>